<evidence type="ECO:0000256" key="1">
    <source>
        <dbReference type="ARBA" id="ARBA00023172"/>
    </source>
</evidence>
<dbReference type="Gene3D" id="1.10.443.10">
    <property type="entry name" value="Intergrase catalytic core"/>
    <property type="match status" value="1"/>
</dbReference>
<dbReference type="GeneID" id="68098825"/>
<proteinExistence type="predicted"/>
<evidence type="ECO:0008006" key="4">
    <source>
        <dbReference type="Google" id="ProtNLM"/>
    </source>
</evidence>
<dbReference type="SUPFAM" id="SSF56349">
    <property type="entry name" value="DNA breaking-rejoining enzymes"/>
    <property type="match status" value="1"/>
</dbReference>
<dbReference type="GO" id="GO:0003677">
    <property type="term" value="F:DNA binding"/>
    <property type="evidence" value="ECO:0007669"/>
    <property type="project" value="InterPro"/>
</dbReference>
<dbReference type="GO" id="GO:0006310">
    <property type="term" value="P:DNA recombination"/>
    <property type="evidence" value="ECO:0007669"/>
    <property type="project" value="UniProtKB-KW"/>
</dbReference>
<organism evidence="2 3">
    <name type="scientific">Naegleria lovaniensis</name>
    <name type="common">Amoeba</name>
    <dbReference type="NCBI Taxonomy" id="51637"/>
    <lineage>
        <taxon>Eukaryota</taxon>
        <taxon>Discoba</taxon>
        <taxon>Heterolobosea</taxon>
        <taxon>Tetramitia</taxon>
        <taxon>Eutetramitia</taxon>
        <taxon>Vahlkampfiidae</taxon>
        <taxon>Naegleria</taxon>
    </lineage>
</organism>
<dbReference type="InterPro" id="IPR011010">
    <property type="entry name" value="DNA_brk_join_enz"/>
</dbReference>
<keyword evidence="1" id="KW-0233">DNA recombination</keyword>
<name>A0AA88GNA2_NAELO</name>
<evidence type="ECO:0000313" key="3">
    <source>
        <dbReference type="Proteomes" id="UP000816034"/>
    </source>
</evidence>
<gene>
    <name evidence="2" type="ORF">C9374_006371</name>
</gene>
<protein>
    <recommendedName>
        <fullName evidence="4">Tyr recombinase domain-containing protein</fullName>
    </recommendedName>
</protein>
<sequence>MVKKFKKNASPLFSYLDNKFLSRQKVQSSAIRKVKPEAKITVHSLRIGGATEMVKKGENMDAVKVAGRWKSDSSALLYMRKQAKTLPSLPLYI</sequence>
<comment type="caution">
    <text evidence="2">The sequence shown here is derived from an EMBL/GenBank/DDBJ whole genome shotgun (WGS) entry which is preliminary data.</text>
</comment>
<dbReference type="Proteomes" id="UP000816034">
    <property type="component" value="Unassembled WGS sequence"/>
</dbReference>
<dbReference type="AlphaFoldDB" id="A0AA88GNA2"/>
<accession>A0AA88GNA2</accession>
<keyword evidence="3" id="KW-1185">Reference proteome</keyword>
<dbReference type="RefSeq" id="XP_044547062.1">
    <property type="nucleotide sequence ID" value="XM_044696224.1"/>
</dbReference>
<dbReference type="EMBL" id="PYSW02000027">
    <property type="protein sequence ID" value="KAG2381382.1"/>
    <property type="molecule type" value="Genomic_DNA"/>
</dbReference>
<dbReference type="GO" id="GO:0015074">
    <property type="term" value="P:DNA integration"/>
    <property type="evidence" value="ECO:0007669"/>
    <property type="project" value="InterPro"/>
</dbReference>
<reference evidence="2 3" key="1">
    <citation type="journal article" date="2018" name="BMC Genomics">
        <title>The genome of Naegleria lovaniensis, the basis for a comparative approach to unravel pathogenicity factors of the human pathogenic amoeba N. fowleri.</title>
        <authorList>
            <person name="Liechti N."/>
            <person name="Schurch N."/>
            <person name="Bruggmann R."/>
            <person name="Wittwer M."/>
        </authorList>
    </citation>
    <scope>NUCLEOTIDE SEQUENCE [LARGE SCALE GENOMIC DNA]</scope>
    <source>
        <strain evidence="2 3">ATCC 30569</strain>
    </source>
</reference>
<dbReference type="InterPro" id="IPR013762">
    <property type="entry name" value="Integrase-like_cat_sf"/>
</dbReference>
<evidence type="ECO:0000313" key="2">
    <source>
        <dbReference type="EMBL" id="KAG2381382.1"/>
    </source>
</evidence>